<proteinExistence type="predicted"/>
<accession>A0A0A2DJQ6</accession>
<dbReference type="PROSITE" id="PS51186">
    <property type="entry name" value="GNAT"/>
    <property type="match status" value="1"/>
</dbReference>
<organism evidence="4 5">
    <name type="scientific">Corynebacterium auriscanis</name>
    <dbReference type="NCBI Taxonomy" id="99807"/>
    <lineage>
        <taxon>Bacteria</taxon>
        <taxon>Bacillati</taxon>
        <taxon>Actinomycetota</taxon>
        <taxon>Actinomycetes</taxon>
        <taxon>Mycobacteriales</taxon>
        <taxon>Corynebacteriaceae</taxon>
        <taxon>Corynebacterium</taxon>
    </lineage>
</organism>
<name>A0A0A2DJQ6_9CORY</name>
<protein>
    <recommendedName>
        <fullName evidence="3">N-acetyltransferase domain-containing protein</fullName>
    </recommendedName>
</protein>
<dbReference type="EMBL" id="JRVJ01000001">
    <property type="protein sequence ID" value="KGM19403.1"/>
    <property type="molecule type" value="Genomic_DNA"/>
</dbReference>
<dbReference type="PANTHER" id="PTHR43877">
    <property type="entry name" value="AMINOALKYLPHOSPHONATE N-ACETYLTRANSFERASE-RELATED-RELATED"/>
    <property type="match status" value="1"/>
</dbReference>
<dbReference type="GO" id="GO:0016747">
    <property type="term" value="F:acyltransferase activity, transferring groups other than amino-acyl groups"/>
    <property type="evidence" value="ECO:0007669"/>
    <property type="project" value="InterPro"/>
</dbReference>
<evidence type="ECO:0000256" key="2">
    <source>
        <dbReference type="ARBA" id="ARBA00023315"/>
    </source>
</evidence>
<dbReference type="Proteomes" id="UP000030145">
    <property type="component" value="Unassembled WGS sequence"/>
</dbReference>
<comment type="caution">
    <text evidence="4">The sequence shown here is derived from an EMBL/GenBank/DDBJ whole genome shotgun (WGS) entry which is preliminary data.</text>
</comment>
<dbReference type="InterPro" id="IPR000182">
    <property type="entry name" value="GNAT_dom"/>
</dbReference>
<keyword evidence="5" id="KW-1185">Reference proteome</keyword>
<dbReference type="RefSeq" id="WP_035112854.1">
    <property type="nucleotide sequence ID" value="NZ_CP168927.1"/>
</dbReference>
<dbReference type="InterPro" id="IPR050832">
    <property type="entry name" value="Bact_Acetyltransf"/>
</dbReference>
<gene>
    <name evidence="4" type="ORF">MA47_00630</name>
</gene>
<evidence type="ECO:0000259" key="3">
    <source>
        <dbReference type="PROSITE" id="PS51186"/>
    </source>
</evidence>
<feature type="domain" description="N-acetyltransferase" evidence="3">
    <location>
        <begin position="13"/>
        <end position="189"/>
    </location>
</feature>
<evidence type="ECO:0000256" key="1">
    <source>
        <dbReference type="ARBA" id="ARBA00022679"/>
    </source>
</evidence>
<keyword evidence="2" id="KW-0012">Acyltransferase</keyword>
<reference evidence="4 5" key="1">
    <citation type="submission" date="2014-10" db="EMBL/GenBank/DDBJ databases">
        <title>Whole Genome sequence of Corynebacterium auriscanis strain CIP 106629.</title>
        <authorList>
            <person name="Hassan S.S."/>
            <person name="Jamal S.B."/>
            <person name="Tiwari S."/>
            <person name="Oliveira L.D.C."/>
            <person name="Souza F."/>
            <person name="Mariano D.C."/>
            <person name="Almeida S."/>
            <person name="Dorella F."/>
            <person name="Pereira F."/>
            <person name="Carvalho A."/>
            <person name="Leal C.A."/>
            <person name="Soares S.D.C."/>
            <person name="Figueiredo H.C."/>
            <person name="Silva A."/>
            <person name="Azevedo V.A."/>
        </authorList>
    </citation>
    <scope>NUCLEOTIDE SEQUENCE [LARGE SCALE GENOMIC DNA]</scope>
    <source>
        <strain evidence="4 5">CIP 106629</strain>
    </source>
</reference>
<dbReference type="Pfam" id="PF00583">
    <property type="entry name" value="Acetyltransf_1"/>
    <property type="match status" value="1"/>
</dbReference>
<keyword evidence="1" id="KW-0808">Transferase</keyword>
<dbReference type="Gene3D" id="3.40.630.30">
    <property type="match status" value="1"/>
</dbReference>
<sequence>MNEVDTPTTNTPVSIRRATPADAPQIGALLRAAKNEDLSAEKRAEKGFVQGNMSDDNLHTWLESPQRGGMVAVQANEIVGVCMFSPAGPAPADHPSGGLYTTIQQSDLDAERTMVFGPLAVTPSAAGQRLSGRLIHAVQEESRRLGTSAIVSFVDDANRKSTRLHHNLGFDVLGTFEHKGRPFTAFVLQ</sequence>
<dbReference type="AlphaFoldDB" id="A0A0A2DJQ6"/>
<evidence type="ECO:0000313" key="5">
    <source>
        <dbReference type="Proteomes" id="UP000030145"/>
    </source>
</evidence>
<evidence type="ECO:0000313" key="4">
    <source>
        <dbReference type="EMBL" id="KGM19403.1"/>
    </source>
</evidence>
<dbReference type="SUPFAM" id="SSF55729">
    <property type="entry name" value="Acyl-CoA N-acyltransferases (Nat)"/>
    <property type="match status" value="1"/>
</dbReference>
<dbReference type="InterPro" id="IPR016181">
    <property type="entry name" value="Acyl_CoA_acyltransferase"/>
</dbReference>
<dbReference type="CDD" id="cd04301">
    <property type="entry name" value="NAT_SF"/>
    <property type="match status" value="1"/>
</dbReference>